<dbReference type="Gene3D" id="3.40.50.720">
    <property type="entry name" value="NAD(P)-binding Rossmann-like Domain"/>
    <property type="match status" value="1"/>
</dbReference>
<dbReference type="SUPFAM" id="SSF51735">
    <property type="entry name" value="NAD(P)-binding Rossmann-fold domains"/>
    <property type="match status" value="1"/>
</dbReference>
<dbReference type="RefSeq" id="WP_207823237.1">
    <property type="nucleotide sequence ID" value="NZ_CP062006.1"/>
</dbReference>
<sequence>MISLQNLEGSVVVVSGAGRGLGAALAVSLAEAGSRPILCGRNREALESVASTILERTGVQTQVVKLDLGDAASVARAVTQLKAEHEVIDLLINNGAMWLESSEEDHRPEEVLAVVNAAVSGTFLLTQGLMPLLRGSSRPDIVTIGSISGLPGAAIQTTSVPFYAAKRAQAALADGFAQMLAGTPVRSLVIHPPYLDDVEPGAEAWENASKRRKGERATNRDIVEAVLFAVTRPRHVSLSIVVDADEGGRFSRL</sequence>
<accession>A0ABX7SJ64</accession>
<proteinExistence type="inferred from homology"/>
<evidence type="ECO:0000313" key="4">
    <source>
        <dbReference type="Proteomes" id="UP000663942"/>
    </source>
</evidence>
<evidence type="ECO:0000256" key="2">
    <source>
        <dbReference type="ARBA" id="ARBA00023002"/>
    </source>
</evidence>
<name>A0ABX7SJ64_9CAUL</name>
<dbReference type="PANTHER" id="PTHR42901:SF1">
    <property type="entry name" value="ALCOHOL DEHYDROGENASE"/>
    <property type="match status" value="1"/>
</dbReference>
<protein>
    <submittedName>
        <fullName evidence="3">SDR family NAD(P)-dependent oxidoreductase</fullName>
    </submittedName>
</protein>
<evidence type="ECO:0000313" key="3">
    <source>
        <dbReference type="EMBL" id="QTC87186.1"/>
    </source>
</evidence>
<keyword evidence="4" id="KW-1185">Reference proteome</keyword>
<keyword evidence="2" id="KW-0560">Oxidoreductase</keyword>
<dbReference type="EMBL" id="CP062006">
    <property type="protein sequence ID" value="QTC87186.1"/>
    <property type="molecule type" value="Genomic_DNA"/>
</dbReference>
<evidence type="ECO:0000256" key="1">
    <source>
        <dbReference type="ARBA" id="ARBA00006484"/>
    </source>
</evidence>
<dbReference type="PANTHER" id="PTHR42901">
    <property type="entry name" value="ALCOHOL DEHYDROGENASE"/>
    <property type="match status" value="1"/>
</dbReference>
<dbReference type="Proteomes" id="UP000663942">
    <property type="component" value="Chromosome"/>
</dbReference>
<dbReference type="InterPro" id="IPR002347">
    <property type="entry name" value="SDR_fam"/>
</dbReference>
<dbReference type="PRINTS" id="PR00081">
    <property type="entry name" value="GDHRDH"/>
</dbReference>
<dbReference type="InterPro" id="IPR036291">
    <property type="entry name" value="NAD(P)-bd_dom_sf"/>
</dbReference>
<reference evidence="3 4" key="1">
    <citation type="submission" date="2020-09" db="EMBL/GenBank/DDBJ databases">
        <title>Brevundimonas sp. LVF1 isolated from an oligotrophic pond in Goettingen, Germany.</title>
        <authorList>
            <person name="Friedrich I."/>
            <person name="Klassen A."/>
            <person name="Neubauer H."/>
            <person name="Schneider D."/>
            <person name="Hertel R."/>
            <person name="Daniel R."/>
        </authorList>
    </citation>
    <scope>NUCLEOTIDE SEQUENCE [LARGE SCALE GENOMIC DNA]</scope>
    <source>
        <strain evidence="3 4">LVF1</strain>
    </source>
</reference>
<dbReference type="Pfam" id="PF00106">
    <property type="entry name" value="adh_short"/>
    <property type="match status" value="1"/>
</dbReference>
<comment type="similarity">
    <text evidence="1">Belongs to the short-chain dehydrogenases/reductases (SDR) family.</text>
</comment>
<dbReference type="CDD" id="cd05233">
    <property type="entry name" value="SDR_c"/>
    <property type="match status" value="1"/>
</dbReference>
<gene>
    <name evidence="3" type="ORF">IFE19_13940</name>
</gene>
<organism evidence="3 4">
    <name type="scientific">Brevundimonas pondensis</name>
    <dbReference type="NCBI Taxonomy" id="2774189"/>
    <lineage>
        <taxon>Bacteria</taxon>
        <taxon>Pseudomonadati</taxon>
        <taxon>Pseudomonadota</taxon>
        <taxon>Alphaproteobacteria</taxon>
        <taxon>Caulobacterales</taxon>
        <taxon>Caulobacteraceae</taxon>
        <taxon>Brevundimonas</taxon>
    </lineage>
</organism>